<evidence type="ECO:0000256" key="2">
    <source>
        <dbReference type="ARBA" id="ARBA00022475"/>
    </source>
</evidence>
<sequence length="489" mass="55032">MHVKKGLLLMLERHRLVVNSISMLVNKLTQAVTSFVLSAAIARTLGAQTLGQYLLGISYFYIFVNLVSQGFKTLFTREIAREPESKSVYLVSGTLLQFVFCIIGYAALVLVVFLLPYSPETSLVCYIVGLTIIPFGISNITEAILQAQEKMHLIAISTVPIYILRLGAMFWVLDLHYGINAIAGIFVISETLIVIVEWLFLIQNVKPKWQIRQDFIWNTIKSSRAFFAIEGIGIIASKIDILILSLLGDELLIGIYGAMGQLVQPFSLISNSVSLAAFPNMSKAVYLGKQKQRQVTENIIELLLCMALPFFVGLLFVGQELLLFIYKDPSFYQENTGLILNIFSIAVITSSFSRTFSYLLIANGFEKFNLLEVVITTVVGGLTGIVLISQYKLLGAAFMGLAMTFTSFSTFTYVVYNHLFRLRLWRVMRRPLLISVFMLIVFLILQKVKLDFLLSLVLATCIYCLFISFLAIREFGGFNSIRQKIFSKR</sequence>
<dbReference type="InterPro" id="IPR050833">
    <property type="entry name" value="Poly_Biosynth_Transport"/>
</dbReference>
<feature type="transmembrane region" description="Helical" evidence="6">
    <location>
        <begin position="87"/>
        <end position="115"/>
    </location>
</feature>
<evidence type="ECO:0000313" key="8">
    <source>
        <dbReference type="Proteomes" id="UP000010475"/>
    </source>
</evidence>
<evidence type="ECO:0000256" key="5">
    <source>
        <dbReference type="ARBA" id="ARBA00023136"/>
    </source>
</evidence>
<dbReference type="PANTHER" id="PTHR30250:SF26">
    <property type="entry name" value="PSMA PROTEIN"/>
    <property type="match status" value="1"/>
</dbReference>
<feature type="transmembrane region" description="Helical" evidence="6">
    <location>
        <begin position="394"/>
        <end position="416"/>
    </location>
</feature>
<dbReference type="KEGG" id="csg:Cylst_4321"/>
<feature type="transmembrane region" description="Helical" evidence="6">
    <location>
        <begin position="179"/>
        <end position="202"/>
    </location>
</feature>
<dbReference type="Pfam" id="PF01943">
    <property type="entry name" value="Polysacc_synt"/>
    <property type="match status" value="1"/>
</dbReference>
<organism evidence="7 8">
    <name type="scientific">Cylindrospermum stagnale PCC 7417</name>
    <dbReference type="NCBI Taxonomy" id="56107"/>
    <lineage>
        <taxon>Bacteria</taxon>
        <taxon>Bacillati</taxon>
        <taxon>Cyanobacteriota</taxon>
        <taxon>Cyanophyceae</taxon>
        <taxon>Nostocales</taxon>
        <taxon>Nostocaceae</taxon>
        <taxon>Cylindrospermum</taxon>
    </lineage>
</organism>
<protein>
    <submittedName>
        <fullName evidence="7">Membrane protein involved in the export of O-antigen and teichoic acid</fullName>
    </submittedName>
</protein>
<feature type="transmembrane region" description="Helical" evidence="6">
    <location>
        <begin position="121"/>
        <end position="141"/>
    </location>
</feature>
<keyword evidence="4 6" id="KW-1133">Transmembrane helix</keyword>
<feature type="transmembrane region" description="Helical" evidence="6">
    <location>
        <begin position="223"/>
        <end position="247"/>
    </location>
</feature>
<dbReference type="RefSeq" id="WP_015209656.1">
    <property type="nucleotide sequence ID" value="NC_019757.1"/>
</dbReference>
<proteinExistence type="predicted"/>
<dbReference type="STRING" id="56107.Cylst_4321"/>
<keyword evidence="5 6" id="KW-0472">Membrane</keyword>
<feature type="transmembrane region" description="Helical" evidence="6">
    <location>
        <begin position="299"/>
        <end position="326"/>
    </location>
</feature>
<evidence type="ECO:0000256" key="1">
    <source>
        <dbReference type="ARBA" id="ARBA00004651"/>
    </source>
</evidence>
<evidence type="ECO:0000256" key="6">
    <source>
        <dbReference type="SAM" id="Phobius"/>
    </source>
</evidence>
<dbReference type="GO" id="GO:0005886">
    <property type="term" value="C:plasma membrane"/>
    <property type="evidence" value="ECO:0007669"/>
    <property type="project" value="UniProtKB-SubCell"/>
</dbReference>
<reference evidence="7 8" key="1">
    <citation type="submission" date="2012-06" db="EMBL/GenBank/DDBJ databases">
        <title>Finished chromosome of genome of Cylindrospermum stagnale PCC 7417.</title>
        <authorList>
            <consortium name="US DOE Joint Genome Institute"/>
            <person name="Gugger M."/>
            <person name="Coursin T."/>
            <person name="Rippka R."/>
            <person name="Tandeau De Marsac N."/>
            <person name="Huntemann M."/>
            <person name="Wei C.-L."/>
            <person name="Han J."/>
            <person name="Detter J.C."/>
            <person name="Han C."/>
            <person name="Tapia R."/>
            <person name="Chen A."/>
            <person name="Kyrpides N."/>
            <person name="Mavromatis K."/>
            <person name="Markowitz V."/>
            <person name="Szeto E."/>
            <person name="Ivanova N."/>
            <person name="Pagani I."/>
            <person name="Pati A."/>
            <person name="Goodwin L."/>
            <person name="Nordberg H.P."/>
            <person name="Cantor M.N."/>
            <person name="Hua S.X."/>
            <person name="Woyke T."/>
            <person name="Kerfeld C.A."/>
        </authorList>
    </citation>
    <scope>NUCLEOTIDE SEQUENCE [LARGE SCALE GENOMIC DNA]</scope>
    <source>
        <strain evidence="7 8">PCC 7417</strain>
    </source>
</reference>
<dbReference type="eggNOG" id="COG2244">
    <property type="taxonomic scope" value="Bacteria"/>
</dbReference>
<feature type="transmembrane region" description="Helical" evidence="6">
    <location>
        <begin position="53"/>
        <end position="75"/>
    </location>
</feature>
<dbReference type="InterPro" id="IPR002797">
    <property type="entry name" value="Polysacc_synth"/>
</dbReference>
<comment type="subcellular location">
    <subcellularLocation>
        <location evidence="1">Cell membrane</location>
        <topology evidence="1">Multi-pass membrane protein</topology>
    </subcellularLocation>
</comment>
<dbReference type="HOGENOM" id="CLU_574695_0_0_3"/>
<dbReference type="EMBL" id="CP003642">
    <property type="protein sequence ID" value="AFZ26414.1"/>
    <property type="molecule type" value="Genomic_DNA"/>
</dbReference>
<evidence type="ECO:0000313" key="7">
    <source>
        <dbReference type="EMBL" id="AFZ26414.1"/>
    </source>
</evidence>
<keyword evidence="3 6" id="KW-0812">Transmembrane</keyword>
<feature type="transmembrane region" description="Helical" evidence="6">
    <location>
        <begin position="253"/>
        <end position="278"/>
    </location>
</feature>
<dbReference type="AlphaFoldDB" id="K9X2V3"/>
<dbReference type="PANTHER" id="PTHR30250">
    <property type="entry name" value="PST FAMILY PREDICTED COLANIC ACID TRANSPORTER"/>
    <property type="match status" value="1"/>
</dbReference>
<dbReference type="PATRIC" id="fig|56107.3.peg.4740"/>
<keyword evidence="8" id="KW-1185">Reference proteome</keyword>
<feature type="transmembrane region" description="Helical" evidence="6">
    <location>
        <begin position="338"/>
        <end position="361"/>
    </location>
</feature>
<evidence type="ECO:0000256" key="4">
    <source>
        <dbReference type="ARBA" id="ARBA00022989"/>
    </source>
</evidence>
<feature type="transmembrane region" description="Helical" evidence="6">
    <location>
        <begin position="452"/>
        <end position="472"/>
    </location>
</feature>
<feature type="transmembrane region" description="Helical" evidence="6">
    <location>
        <begin position="428"/>
        <end position="446"/>
    </location>
</feature>
<name>K9X2V3_9NOST</name>
<keyword evidence="2" id="KW-1003">Cell membrane</keyword>
<evidence type="ECO:0000256" key="3">
    <source>
        <dbReference type="ARBA" id="ARBA00022692"/>
    </source>
</evidence>
<feature type="transmembrane region" description="Helical" evidence="6">
    <location>
        <begin position="368"/>
        <end position="388"/>
    </location>
</feature>
<accession>K9X2V3</accession>
<feature type="transmembrane region" description="Helical" evidence="6">
    <location>
        <begin position="153"/>
        <end position="173"/>
    </location>
</feature>
<dbReference type="Proteomes" id="UP000010475">
    <property type="component" value="Chromosome"/>
</dbReference>
<gene>
    <name evidence="7" type="ORF">Cylst_4321</name>
</gene>